<dbReference type="Proteomes" id="UP000295023">
    <property type="component" value="Unassembled WGS sequence"/>
</dbReference>
<sequence>MPVPTAATPAPPVLSGTTVTLVATAEESVPFRLNPAFISLGLPRSAFATQVGGEPAVQAAGTLQDGWRQCRRCLGMVFTREATPGRCSAGGDHQTVGLGVALQFGEGGDGMEAGWRHCAKCHGLAFTGGAPGPCPAGGQHEAAGSGSLVLRLGTPARGQQGGWRRCSKCQGLALTNGRPGGACPAGGMHETAGSQAYVVGTAQAVVARPPRQGVLKPQLFLVEHYQLSNFSGALLRDQLVATMQALLPRQKITCRVLTRRRTSQEEKQGSTVIDAQSTEASTSFNNQVKEASRQAFGSEEYDYAMQANFNGKGSMGFGKASAKARLDVSGSTNTVRNELASSVDSALDNQVNQANQARQESVRVASSESKVETTNETETIVVTENPTDQVLNFGIYQIKQEHISILSLVDAEVTFLNGDPTATRRVPLFRLGELLNEVIADPEEREAIRAQVRDCLSSVRDNNDRAQSLIQDDPVQPGSVIINKRLRSTYELRNADGSVRQVLSAPGIILRAATKHLKKPGATVVATIQ</sequence>
<comment type="caution">
    <text evidence="1">The sequence shown here is derived from an EMBL/GenBank/DDBJ whole genome shotgun (WGS) entry which is preliminary data.</text>
</comment>
<proteinExistence type="predicted"/>
<keyword evidence="2" id="KW-1185">Reference proteome</keyword>
<gene>
    <name evidence="1" type="ORF">EXY23_24715</name>
</gene>
<protein>
    <submittedName>
        <fullName evidence="1">Uncharacterized protein</fullName>
    </submittedName>
</protein>
<dbReference type="AlphaFoldDB" id="A0A4R4D2Y8"/>
<evidence type="ECO:0000313" key="2">
    <source>
        <dbReference type="Proteomes" id="UP000295023"/>
    </source>
</evidence>
<name>A0A4R4D2Y8_9PROT</name>
<accession>A0A4R4D2Y8</accession>
<organism evidence="1 2">
    <name type="scientific">Roseicella aquatilis</name>
    <dbReference type="NCBI Taxonomy" id="2527868"/>
    <lineage>
        <taxon>Bacteria</taxon>
        <taxon>Pseudomonadati</taxon>
        <taxon>Pseudomonadota</taxon>
        <taxon>Alphaproteobacteria</taxon>
        <taxon>Acetobacterales</taxon>
        <taxon>Roseomonadaceae</taxon>
        <taxon>Roseicella</taxon>
    </lineage>
</organism>
<dbReference type="EMBL" id="SKBM01000039">
    <property type="protein sequence ID" value="TCZ53400.1"/>
    <property type="molecule type" value="Genomic_DNA"/>
</dbReference>
<reference evidence="1 2" key="1">
    <citation type="submission" date="2019-03" db="EMBL/GenBank/DDBJ databases">
        <title>Paracraurococcus aquatilis NE82 genome sequence.</title>
        <authorList>
            <person name="Zhao Y."/>
            <person name="Du Z."/>
        </authorList>
    </citation>
    <scope>NUCLEOTIDE SEQUENCE [LARGE SCALE GENOMIC DNA]</scope>
    <source>
        <strain evidence="1 2">NE82</strain>
    </source>
</reference>
<evidence type="ECO:0000313" key="1">
    <source>
        <dbReference type="EMBL" id="TCZ53400.1"/>
    </source>
</evidence>